<evidence type="ECO:0000256" key="8">
    <source>
        <dbReference type="ARBA" id="ARBA00023180"/>
    </source>
</evidence>
<evidence type="ECO:0000256" key="2">
    <source>
        <dbReference type="ARBA" id="ARBA00022679"/>
    </source>
</evidence>
<protein>
    <submittedName>
        <fullName evidence="9">Uncharacterized protein</fullName>
    </submittedName>
</protein>
<keyword evidence="2" id="KW-0808">Transferase</keyword>
<dbReference type="Proteomes" id="UP000749559">
    <property type="component" value="Unassembled WGS sequence"/>
</dbReference>
<dbReference type="SUPFAM" id="SSF52540">
    <property type="entry name" value="P-loop containing nucleoside triphosphate hydrolases"/>
    <property type="match status" value="1"/>
</dbReference>
<dbReference type="GO" id="GO:0008146">
    <property type="term" value="F:sulfotransferase activity"/>
    <property type="evidence" value="ECO:0007669"/>
    <property type="project" value="InterPro"/>
</dbReference>
<organism evidence="9 10">
    <name type="scientific">Owenia fusiformis</name>
    <name type="common">Polychaete worm</name>
    <dbReference type="NCBI Taxonomy" id="6347"/>
    <lineage>
        <taxon>Eukaryota</taxon>
        <taxon>Metazoa</taxon>
        <taxon>Spiralia</taxon>
        <taxon>Lophotrochozoa</taxon>
        <taxon>Annelida</taxon>
        <taxon>Polychaeta</taxon>
        <taxon>Sedentaria</taxon>
        <taxon>Canalipalpata</taxon>
        <taxon>Sabellida</taxon>
        <taxon>Oweniida</taxon>
        <taxon>Oweniidae</taxon>
        <taxon>Owenia</taxon>
    </lineage>
</organism>
<dbReference type="PANTHER" id="PTHR12129:SF15">
    <property type="entry name" value="URONYL 2-SULFOTRANSFERASE"/>
    <property type="match status" value="1"/>
</dbReference>
<keyword evidence="4" id="KW-0735">Signal-anchor</keyword>
<gene>
    <name evidence="9" type="ORF">OFUS_LOCUS21232</name>
</gene>
<evidence type="ECO:0000256" key="5">
    <source>
        <dbReference type="ARBA" id="ARBA00022989"/>
    </source>
</evidence>
<dbReference type="PANTHER" id="PTHR12129">
    <property type="entry name" value="HEPARAN SULFATE 2-O-SULFOTRANSFERASE"/>
    <property type="match status" value="1"/>
</dbReference>
<keyword evidence="6" id="KW-0333">Golgi apparatus</keyword>
<evidence type="ECO:0000256" key="6">
    <source>
        <dbReference type="ARBA" id="ARBA00023034"/>
    </source>
</evidence>
<dbReference type="Gene3D" id="3.40.50.300">
    <property type="entry name" value="P-loop containing nucleotide triphosphate hydrolases"/>
    <property type="match status" value="1"/>
</dbReference>
<reference evidence="9" key="1">
    <citation type="submission" date="2022-03" db="EMBL/GenBank/DDBJ databases">
        <authorList>
            <person name="Martin C."/>
        </authorList>
    </citation>
    <scope>NUCLEOTIDE SEQUENCE</scope>
</reference>
<keyword evidence="10" id="KW-1185">Reference proteome</keyword>
<keyword evidence="8" id="KW-0325">Glycoprotein</keyword>
<evidence type="ECO:0000256" key="4">
    <source>
        <dbReference type="ARBA" id="ARBA00022968"/>
    </source>
</evidence>
<dbReference type="InterPro" id="IPR027417">
    <property type="entry name" value="P-loop_NTPase"/>
</dbReference>
<evidence type="ECO:0000256" key="7">
    <source>
        <dbReference type="ARBA" id="ARBA00023136"/>
    </source>
</evidence>
<evidence type="ECO:0000313" key="9">
    <source>
        <dbReference type="EMBL" id="CAH1796869.1"/>
    </source>
</evidence>
<evidence type="ECO:0000256" key="3">
    <source>
        <dbReference type="ARBA" id="ARBA00022692"/>
    </source>
</evidence>
<dbReference type="GO" id="GO:0000139">
    <property type="term" value="C:Golgi membrane"/>
    <property type="evidence" value="ECO:0007669"/>
    <property type="project" value="UniProtKB-SubCell"/>
</dbReference>
<keyword evidence="3" id="KW-0812">Transmembrane</keyword>
<dbReference type="InterPro" id="IPR007734">
    <property type="entry name" value="Heparan_SO4_2-O-STrfase"/>
</dbReference>
<evidence type="ECO:0000256" key="1">
    <source>
        <dbReference type="ARBA" id="ARBA00004323"/>
    </source>
</evidence>
<name>A0A8J1TX74_OWEFU</name>
<keyword evidence="5" id="KW-1133">Transmembrane helix</keyword>
<evidence type="ECO:0000313" key="10">
    <source>
        <dbReference type="Proteomes" id="UP000749559"/>
    </source>
</evidence>
<dbReference type="OrthoDB" id="10019582at2759"/>
<proteinExistence type="predicted"/>
<comment type="subcellular location">
    <subcellularLocation>
        <location evidence="1">Golgi apparatus membrane</location>
        <topology evidence="1">Single-pass type II membrane protein</topology>
    </subcellularLocation>
</comment>
<keyword evidence="7" id="KW-0472">Membrane</keyword>
<dbReference type="AlphaFoldDB" id="A0A8J1TX74"/>
<dbReference type="EMBL" id="CAIIXF020000010">
    <property type="protein sequence ID" value="CAH1796869.1"/>
    <property type="molecule type" value="Genomic_DNA"/>
</dbReference>
<comment type="caution">
    <text evidence="9">The sequence shown here is derived from an EMBL/GenBank/DDBJ whole genome shotgun (WGS) entry which is preliminary data.</text>
</comment>
<accession>A0A8J1TX74</accession>
<sequence>MKGQMKWTYMFLFGMIFLLGDIAIYTLYGKNGNIQPLMSTQRQNNNAIMGQHYKIKVAHKTQNNKDNIDLEYLDHIQKMNGDSPKHVDHRNDIVDNNNQYNWERNQDNMDHYYHENVDQIKPFGLYSKANKQLVFYNRMPKCGSSTMLHFLRRLKKQFQHVHSNKYWEPKLSHKNLQAFIKSFPICNATSKQYVFDRHIYFIDFEMFGYQQPIYFNIIREPLEQTLSWYYYMFNRMMSKSRKNERKQFFLEHKNQTFEECIRENINSSSLDQKCLLNKLNKPTSYVEWFCGHDDNCSDMSYGIPKAKYNIEKYYMLIGLTEEYNLTLLAMEKLLPSFFKDIKQFNPNMTRINVVPAAKKVRPSTEIVTFMKEHLKYKYEIYNFVQQKFHLTMKKLKINNFSEH</sequence>